<dbReference type="GO" id="GO:0016787">
    <property type="term" value="F:hydrolase activity"/>
    <property type="evidence" value="ECO:0007669"/>
    <property type="project" value="UniProtKB-KW"/>
</dbReference>
<organism evidence="8 9">
    <name type="scientific">Geodermatophilus obscurus</name>
    <dbReference type="NCBI Taxonomy" id="1861"/>
    <lineage>
        <taxon>Bacteria</taxon>
        <taxon>Bacillati</taxon>
        <taxon>Actinomycetota</taxon>
        <taxon>Actinomycetes</taxon>
        <taxon>Geodermatophilales</taxon>
        <taxon>Geodermatophilaceae</taxon>
        <taxon>Geodermatophilus</taxon>
    </lineage>
</organism>
<dbReference type="Gene3D" id="3.40.50.1010">
    <property type="entry name" value="5'-nuclease"/>
    <property type="match status" value="1"/>
</dbReference>
<evidence type="ECO:0000256" key="6">
    <source>
        <dbReference type="HAMAP-Rule" id="MF_00265"/>
    </source>
</evidence>
<keyword evidence="2 6" id="KW-0540">Nuclease</keyword>
<accession>A0A1M7TKY8</accession>
<dbReference type="InterPro" id="IPR029060">
    <property type="entry name" value="PIN-like_dom_sf"/>
</dbReference>
<evidence type="ECO:0000256" key="4">
    <source>
        <dbReference type="ARBA" id="ARBA00022801"/>
    </source>
</evidence>
<dbReference type="AlphaFoldDB" id="A0A1M7TKY8"/>
<feature type="binding site" evidence="6">
    <location>
        <position position="5"/>
    </location>
    <ligand>
        <name>Mg(2+)</name>
        <dbReference type="ChEBI" id="CHEBI:18420"/>
    </ligand>
</feature>
<keyword evidence="1 6" id="KW-1277">Toxin-antitoxin system</keyword>
<feature type="domain" description="PIN" evidence="7">
    <location>
        <begin position="3"/>
        <end position="119"/>
    </location>
</feature>
<dbReference type="Pfam" id="PF01850">
    <property type="entry name" value="PIN"/>
    <property type="match status" value="1"/>
</dbReference>
<sequence>MIAFDSSALTKLVVREQETAALRAWLAAREEAAWSASALTRVEVVRAVARAQAAAVPTARRLLAGVDLVPVGPDVLEVAAELGPPSLRNLDAVHLATALGLGSALDAFVVYDERLAQAATDAGLPVVAPS</sequence>
<dbReference type="HAMAP" id="MF_00265">
    <property type="entry name" value="VapC_Nob1"/>
    <property type="match status" value="1"/>
</dbReference>
<gene>
    <name evidence="6" type="primary">vapC</name>
    <name evidence="8" type="ORF">SAMN05660350_01900</name>
</gene>
<evidence type="ECO:0000256" key="5">
    <source>
        <dbReference type="ARBA" id="ARBA00022842"/>
    </source>
</evidence>
<dbReference type="InterPro" id="IPR002716">
    <property type="entry name" value="PIN_dom"/>
</dbReference>
<feature type="binding site" evidence="6">
    <location>
        <position position="91"/>
    </location>
    <ligand>
        <name>Mg(2+)</name>
        <dbReference type="ChEBI" id="CHEBI:18420"/>
    </ligand>
</feature>
<evidence type="ECO:0000313" key="9">
    <source>
        <dbReference type="Proteomes" id="UP000184428"/>
    </source>
</evidence>
<dbReference type="SUPFAM" id="SSF88723">
    <property type="entry name" value="PIN domain-like"/>
    <property type="match status" value="1"/>
</dbReference>
<dbReference type="GO" id="GO:0004540">
    <property type="term" value="F:RNA nuclease activity"/>
    <property type="evidence" value="ECO:0007669"/>
    <property type="project" value="InterPro"/>
</dbReference>
<dbReference type="EMBL" id="FRDM01000007">
    <property type="protein sequence ID" value="SHN71431.1"/>
    <property type="molecule type" value="Genomic_DNA"/>
</dbReference>
<protein>
    <recommendedName>
        <fullName evidence="6">Ribonuclease VapC</fullName>
        <shortName evidence="6">RNase VapC</shortName>
        <ecNumber evidence="6">3.1.-.-</ecNumber>
    </recommendedName>
    <alternativeName>
        <fullName evidence="6">Toxin VapC</fullName>
    </alternativeName>
</protein>
<comment type="function">
    <text evidence="6">Toxic component of a toxin-antitoxin (TA) system. An RNase.</text>
</comment>
<dbReference type="RefSeq" id="WP_072916972.1">
    <property type="nucleotide sequence ID" value="NZ_FRDM01000007.1"/>
</dbReference>
<evidence type="ECO:0000313" key="8">
    <source>
        <dbReference type="EMBL" id="SHN71431.1"/>
    </source>
</evidence>
<dbReference type="CDD" id="cd09874">
    <property type="entry name" value="PIN_MT3492-like"/>
    <property type="match status" value="1"/>
</dbReference>
<evidence type="ECO:0000256" key="3">
    <source>
        <dbReference type="ARBA" id="ARBA00022723"/>
    </source>
</evidence>
<dbReference type="InterPro" id="IPR022907">
    <property type="entry name" value="VapC_family"/>
</dbReference>
<keyword evidence="4 6" id="KW-0378">Hydrolase</keyword>
<dbReference type="GO" id="GO:0090729">
    <property type="term" value="F:toxin activity"/>
    <property type="evidence" value="ECO:0007669"/>
    <property type="project" value="UniProtKB-KW"/>
</dbReference>
<reference evidence="8 9" key="1">
    <citation type="submission" date="2016-12" db="EMBL/GenBank/DDBJ databases">
        <authorList>
            <person name="Song W.-J."/>
            <person name="Kurnit D.M."/>
        </authorList>
    </citation>
    <scope>NUCLEOTIDE SEQUENCE [LARGE SCALE GENOMIC DNA]</scope>
    <source>
        <strain evidence="8 9">DSM 43162</strain>
    </source>
</reference>
<evidence type="ECO:0000256" key="2">
    <source>
        <dbReference type="ARBA" id="ARBA00022722"/>
    </source>
</evidence>
<dbReference type="EC" id="3.1.-.-" evidence="6"/>
<comment type="similarity">
    <text evidence="6">Belongs to the PINc/VapC protein family.</text>
</comment>
<proteinExistence type="inferred from homology"/>
<comment type="cofactor">
    <cofactor evidence="6">
        <name>Mg(2+)</name>
        <dbReference type="ChEBI" id="CHEBI:18420"/>
    </cofactor>
</comment>
<keyword evidence="3 6" id="KW-0479">Metal-binding</keyword>
<dbReference type="OrthoDB" id="4750219at2"/>
<name>A0A1M7TKY8_9ACTN</name>
<evidence type="ECO:0000259" key="7">
    <source>
        <dbReference type="Pfam" id="PF01850"/>
    </source>
</evidence>
<dbReference type="Proteomes" id="UP000184428">
    <property type="component" value="Unassembled WGS sequence"/>
</dbReference>
<keyword evidence="5 6" id="KW-0460">Magnesium</keyword>
<evidence type="ECO:0000256" key="1">
    <source>
        <dbReference type="ARBA" id="ARBA00022649"/>
    </source>
</evidence>
<keyword evidence="6" id="KW-0800">Toxin</keyword>
<dbReference type="GO" id="GO:0000287">
    <property type="term" value="F:magnesium ion binding"/>
    <property type="evidence" value="ECO:0007669"/>
    <property type="project" value="UniProtKB-UniRule"/>
</dbReference>